<keyword evidence="5 6" id="KW-0472">Membrane</keyword>
<comment type="subcellular location">
    <subcellularLocation>
        <location evidence="1">Cell membrane</location>
        <topology evidence="1">Multi-pass membrane protein</topology>
    </subcellularLocation>
</comment>
<evidence type="ECO:0000256" key="1">
    <source>
        <dbReference type="ARBA" id="ARBA00004651"/>
    </source>
</evidence>
<reference evidence="8 9" key="1">
    <citation type="submission" date="2020-11" db="EMBL/GenBank/DDBJ databases">
        <title>Taxonomic investigation of Rahnella spp.</title>
        <authorList>
            <person name="Lee S.D."/>
        </authorList>
    </citation>
    <scope>NUCLEOTIDE SEQUENCE [LARGE SCALE GENOMIC DNA]</scope>
    <source>
        <strain evidence="8 9">SAP-10</strain>
    </source>
</reference>
<organism evidence="8 9">
    <name type="scientific">Rahnella victoriana</name>
    <dbReference type="NCBI Taxonomy" id="1510570"/>
    <lineage>
        <taxon>Bacteria</taxon>
        <taxon>Pseudomonadati</taxon>
        <taxon>Pseudomonadota</taxon>
        <taxon>Gammaproteobacteria</taxon>
        <taxon>Enterobacterales</taxon>
        <taxon>Yersiniaceae</taxon>
        <taxon>Rahnella</taxon>
    </lineage>
</organism>
<sequence>MSSHNTLPQDQVTPLPVLNSPFVKHDEIDLFEIFSVIVKARKFIVLVTVAFVIAGLVVGAILPQKWTSSSVIIAPASDEFMGLDDLIDELKVAGVDTGIDSNYLLSTYMRYFDSRILRDNYLQHSEYFKALMQENPEDQLQKRRLLDAINTNNITTFSSADDKGAKKAYTYYRLNFSAKTPEAAKNLLQGYIDYVEQAVRADIIFKIKRATTLKLQTEQQLFDLEMQKVQNARDVRIKKLKYALSIADAAGLKKPVYSNGAVIVDDPDYAISLGADALSQKLKVEESITDPLTMSVDLRNSKMRIDLLKNVKIDNVEFKPFKYLQKPEVPSKKDEPKRMIILVIFTVLGLMGAIAMALLHHLSVKRRERVTL</sequence>
<name>A0ABS0DPS7_9GAMM</name>
<dbReference type="Proteomes" id="UP000600307">
    <property type="component" value="Unassembled WGS sequence"/>
</dbReference>
<evidence type="ECO:0000256" key="4">
    <source>
        <dbReference type="ARBA" id="ARBA00022989"/>
    </source>
</evidence>
<dbReference type="Gene3D" id="3.30.1890.10">
    <property type="entry name" value="FepE-like"/>
    <property type="match status" value="1"/>
</dbReference>
<keyword evidence="9" id="KW-1185">Reference proteome</keyword>
<dbReference type="SUPFAM" id="SSF160355">
    <property type="entry name" value="Bacterial polysaccharide co-polymerase-like"/>
    <property type="match status" value="1"/>
</dbReference>
<evidence type="ECO:0000259" key="7">
    <source>
        <dbReference type="Pfam" id="PF02706"/>
    </source>
</evidence>
<keyword evidence="2" id="KW-1003">Cell membrane</keyword>
<dbReference type="Pfam" id="PF02706">
    <property type="entry name" value="Wzz"/>
    <property type="match status" value="1"/>
</dbReference>
<dbReference type="PANTHER" id="PTHR32309">
    <property type="entry name" value="TYROSINE-PROTEIN KINASE"/>
    <property type="match status" value="1"/>
</dbReference>
<protein>
    <submittedName>
        <fullName evidence="8">LPS O-antigen length regulator</fullName>
    </submittedName>
</protein>
<evidence type="ECO:0000313" key="8">
    <source>
        <dbReference type="EMBL" id="MBF7955002.1"/>
    </source>
</evidence>
<proteinExistence type="predicted"/>
<feature type="transmembrane region" description="Helical" evidence="6">
    <location>
        <begin position="339"/>
        <end position="359"/>
    </location>
</feature>
<feature type="transmembrane region" description="Helical" evidence="6">
    <location>
        <begin position="43"/>
        <end position="62"/>
    </location>
</feature>
<evidence type="ECO:0000256" key="5">
    <source>
        <dbReference type="ARBA" id="ARBA00023136"/>
    </source>
</evidence>
<accession>A0ABS0DPS7</accession>
<evidence type="ECO:0000256" key="2">
    <source>
        <dbReference type="ARBA" id="ARBA00022475"/>
    </source>
</evidence>
<evidence type="ECO:0000256" key="3">
    <source>
        <dbReference type="ARBA" id="ARBA00022692"/>
    </source>
</evidence>
<evidence type="ECO:0000313" key="9">
    <source>
        <dbReference type="Proteomes" id="UP000600307"/>
    </source>
</evidence>
<dbReference type="EMBL" id="JADOBH010000001">
    <property type="protein sequence ID" value="MBF7955002.1"/>
    <property type="molecule type" value="Genomic_DNA"/>
</dbReference>
<gene>
    <name evidence="8" type="primary">fepE</name>
    <name evidence="8" type="ORF">IV431_05505</name>
</gene>
<dbReference type="InterPro" id="IPR050445">
    <property type="entry name" value="Bact_polysacc_biosynth/exp"/>
</dbReference>
<dbReference type="InterPro" id="IPR003856">
    <property type="entry name" value="LPS_length_determ_N"/>
</dbReference>
<dbReference type="PANTHER" id="PTHR32309:SF13">
    <property type="entry name" value="FERRIC ENTEROBACTIN TRANSPORT PROTEIN FEPE"/>
    <property type="match status" value="1"/>
</dbReference>
<keyword evidence="3 6" id="KW-0812">Transmembrane</keyword>
<evidence type="ECO:0000256" key="6">
    <source>
        <dbReference type="SAM" id="Phobius"/>
    </source>
</evidence>
<comment type="caution">
    <text evidence="8">The sequence shown here is derived from an EMBL/GenBank/DDBJ whole genome shotgun (WGS) entry which is preliminary data.</text>
</comment>
<feature type="domain" description="Polysaccharide chain length determinant N-terminal" evidence="7">
    <location>
        <begin position="26"/>
        <end position="123"/>
    </location>
</feature>
<dbReference type="RefSeq" id="WP_119826516.1">
    <property type="nucleotide sequence ID" value="NZ_CBCSED010000001.1"/>
</dbReference>
<dbReference type="NCBIfam" id="NF007699">
    <property type="entry name" value="PRK10381.1"/>
    <property type="match status" value="1"/>
</dbReference>
<keyword evidence="4 6" id="KW-1133">Transmembrane helix</keyword>